<evidence type="ECO:0000313" key="1">
    <source>
        <dbReference type="EMBL" id="KAI5673746.1"/>
    </source>
</evidence>
<reference evidence="2" key="1">
    <citation type="journal article" date="2023" name="Nat. Plants">
        <title>Single-cell RNA sequencing provides a high-resolution roadmap for understanding the multicellular compartmentation of specialized metabolism.</title>
        <authorList>
            <person name="Sun S."/>
            <person name="Shen X."/>
            <person name="Li Y."/>
            <person name="Li Y."/>
            <person name="Wang S."/>
            <person name="Li R."/>
            <person name="Zhang H."/>
            <person name="Shen G."/>
            <person name="Guo B."/>
            <person name="Wei J."/>
            <person name="Xu J."/>
            <person name="St-Pierre B."/>
            <person name="Chen S."/>
            <person name="Sun C."/>
        </authorList>
    </citation>
    <scope>NUCLEOTIDE SEQUENCE [LARGE SCALE GENOMIC DNA]</scope>
</reference>
<name>A0ACC0BM79_CATRO</name>
<accession>A0ACC0BM79</accession>
<organism evidence="1 2">
    <name type="scientific">Catharanthus roseus</name>
    <name type="common">Madagascar periwinkle</name>
    <name type="synonym">Vinca rosea</name>
    <dbReference type="NCBI Taxonomy" id="4058"/>
    <lineage>
        <taxon>Eukaryota</taxon>
        <taxon>Viridiplantae</taxon>
        <taxon>Streptophyta</taxon>
        <taxon>Embryophyta</taxon>
        <taxon>Tracheophyta</taxon>
        <taxon>Spermatophyta</taxon>
        <taxon>Magnoliopsida</taxon>
        <taxon>eudicotyledons</taxon>
        <taxon>Gunneridae</taxon>
        <taxon>Pentapetalae</taxon>
        <taxon>asterids</taxon>
        <taxon>lamiids</taxon>
        <taxon>Gentianales</taxon>
        <taxon>Apocynaceae</taxon>
        <taxon>Rauvolfioideae</taxon>
        <taxon>Vinceae</taxon>
        <taxon>Catharanthinae</taxon>
        <taxon>Catharanthus</taxon>
    </lineage>
</organism>
<protein>
    <submittedName>
        <fullName evidence="1">Uncharacterized protein</fullName>
    </submittedName>
</protein>
<sequence>MLTIKEEAQPSIVEEDTAYDLWNSLEEQLLPTTVEKEAPTTSTIFIVNNITPFVKNNTPIVNYAPADINNAPAINIGTLSTDAADTVNNDELIVDTTYPTVDMDNTEDTSVSSQL</sequence>
<dbReference type="EMBL" id="CM044703">
    <property type="protein sequence ID" value="KAI5673746.1"/>
    <property type="molecule type" value="Genomic_DNA"/>
</dbReference>
<dbReference type="Proteomes" id="UP001060085">
    <property type="component" value="Linkage Group LG03"/>
</dbReference>
<proteinExistence type="predicted"/>
<evidence type="ECO:0000313" key="2">
    <source>
        <dbReference type="Proteomes" id="UP001060085"/>
    </source>
</evidence>
<comment type="caution">
    <text evidence="1">The sequence shown here is derived from an EMBL/GenBank/DDBJ whole genome shotgun (WGS) entry which is preliminary data.</text>
</comment>
<gene>
    <name evidence="1" type="ORF">M9H77_14110</name>
</gene>
<keyword evidence="2" id="KW-1185">Reference proteome</keyword>